<protein>
    <submittedName>
        <fullName evidence="2">Heavy metal-binding domain-containing protein</fullName>
    </submittedName>
</protein>
<dbReference type="InterPro" id="IPR002765">
    <property type="entry name" value="UPF0145_YbjQ-like"/>
</dbReference>
<reference evidence="2 3" key="1">
    <citation type="submission" date="2019-06" db="EMBL/GenBank/DDBJ databases">
        <title>Amycolatopsis alkalitolerans sp. nov., isolated from Gastrodia elata Blume.</title>
        <authorList>
            <person name="Narsing Rao M.P."/>
            <person name="Li W.J."/>
        </authorList>
    </citation>
    <scope>NUCLEOTIDE SEQUENCE [LARGE SCALE GENOMIC DNA]</scope>
    <source>
        <strain evidence="2 3">SYSUP0005</strain>
    </source>
</reference>
<dbReference type="EMBL" id="VDFW01000002">
    <property type="protein sequence ID" value="TNC29265.1"/>
    <property type="molecule type" value="Genomic_DNA"/>
</dbReference>
<dbReference type="InterPro" id="IPR035439">
    <property type="entry name" value="UPF0145_dom_sf"/>
</dbReference>
<dbReference type="Gene3D" id="3.30.110.70">
    <property type="entry name" value="Hypothetical protein apc22750. Chain B"/>
    <property type="match status" value="2"/>
</dbReference>
<dbReference type="Pfam" id="PF01906">
    <property type="entry name" value="YbjQ_1"/>
    <property type="match status" value="2"/>
</dbReference>
<dbReference type="OrthoDB" id="3289343at2"/>
<evidence type="ECO:0000313" key="2">
    <source>
        <dbReference type="EMBL" id="TNC29265.1"/>
    </source>
</evidence>
<evidence type="ECO:0000256" key="1">
    <source>
        <dbReference type="ARBA" id="ARBA00010751"/>
    </source>
</evidence>
<comment type="similarity">
    <text evidence="1">Belongs to the UPF0145 family.</text>
</comment>
<dbReference type="PANTHER" id="PTHR34068:SF2">
    <property type="entry name" value="UPF0145 PROTEIN SCO3412"/>
    <property type="match status" value="1"/>
</dbReference>
<dbReference type="Proteomes" id="UP000305546">
    <property type="component" value="Unassembled WGS sequence"/>
</dbReference>
<keyword evidence="3" id="KW-1185">Reference proteome</keyword>
<comment type="caution">
    <text evidence="2">The sequence shown here is derived from an EMBL/GenBank/DDBJ whole genome shotgun (WGS) entry which is preliminary data.</text>
</comment>
<organism evidence="2 3">
    <name type="scientific">Amycolatopsis alkalitolerans</name>
    <dbReference type="NCBI Taxonomy" id="2547244"/>
    <lineage>
        <taxon>Bacteria</taxon>
        <taxon>Bacillati</taxon>
        <taxon>Actinomycetota</taxon>
        <taxon>Actinomycetes</taxon>
        <taxon>Pseudonocardiales</taxon>
        <taxon>Pseudonocardiaceae</taxon>
        <taxon>Amycolatopsis</taxon>
    </lineage>
</organism>
<accession>A0A5C4M8E0</accession>
<dbReference type="AlphaFoldDB" id="A0A5C4M8E0"/>
<sequence length="258" mass="28514">MRRLAEMRPGQKTTLFTSDLSVNEFLLVREAGFRPLGLVLGSSIYHVGFQVGRWSKNQELGTLSQAMYHARELAMSRMEAEADVLGADGIVGVRLEIEFKEFGNDLAEFVAVGTAVKADEPGNWRNNTGQPFTSDLNGQDFWTLVQAGYAPLGMVMGSCVYHIAHQRFWQAVGNIGQNVEVPQFTEALYDARELAMSRMQAEAEALEAEGIVGVQLLSLPHHWGGHTTEFFAIGTAIRPLREDHIISKPQLVLPLVDS</sequence>
<gene>
    <name evidence="2" type="ORF">FG385_03380</name>
</gene>
<name>A0A5C4M8E0_9PSEU</name>
<proteinExistence type="inferred from homology"/>
<dbReference type="PANTHER" id="PTHR34068">
    <property type="entry name" value="UPF0145 PROTEIN YBJQ"/>
    <property type="match status" value="1"/>
</dbReference>
<dbReference type="SUPFAM" id="SSF117782">
    <property type="entry name" value="YbjQ-like"/>
    <property type="match status" value="2"/>
</dbReference>
<evidence type="ECO:0000313" key="3">
    <source>
        <dbReference type="Proteomes" id="UP000305546"/>
    </source>
</evidence>